<dbReference type="EMBL" id="SAVB01000011">
    <property type="protein sequence ID" value="RWR48316.1"/>
    <property type="molecule type" value="Genomic_DNA"/>
</dbReference>
<reference evidence="1 2" key="1">
    <citation type="submission" date="2019-01" db="EMBL/GenBank/DDBJ databases">
        <title>Sinorhodobacter populi sp. nov. isolated from the symptomatic bark tissue of Populus euramericana canker.</title>
        <authorList>
            <person name="Xu G."/>
        </authorList>
    </citation>
    <scope>NUCLEOTIDE SEQUENCE [LARGE SCALE GENOMIC DNA]</scope>
    <source>
        <strain evidence="1 2">CCTCC AB2012026</strain>
    </source>
</reference>
<evidence type="ECO:0008006" key="3">
    <source>
        <dbReference type="Google" id="ProtNLM"/>
    </source>
</evidence>
<dbReference type="SUPFAM" id="SSF55166">
    <property type="entry name" value="Hedgehog/DD-peptidase"/>
    <property type="match status" value="1"/>
</dbReference>
<name>A0A443LGN8_9RHOB</name>
<dbReference type="OrthoDB" id="9815229at2"/>
<dbReference type="RefSeq" id="WP_128149163.1">
    <property type="nucleotide sequence ID" value="NZ_SAVB01000011.1"/>
</dbReference>
<dbReference type="AlphaFoldDB" id="A0A443LGN8"/>
<gene>
    <name evidence="1" type="ORF">EOW65_10370</name>
</gene>
<proteinExistence type="predicted"/>
<dbReference type="Proteomes" id="UP000286594">
    <property type="component" value="Unassembled WGS sequence"/>
</dbReference>
<evidence type="ECO:0000313" key="2">
    <source>
        <dbReference type="Proteomes" id="UP000286594"/>
    </source>
</evidence>
<dbReference type="Gene3D" id="3.30.1380.10">
    <property type="match status" value="1"/>
</dbReference>
<evidence type="ECO:0000313" key="1">
    <source>
        <dbReference type="EMBL" id="RWR48316.1"/>
    </source>
</evidence>
<dbReference type="InterPro" id="IPR009045">
    <property type="entry name" value="Zn_M74/Hedgehog-like"/>
</dbReference>
<sequence>MLTRWWQEYVGGRLRTPQDLFRSAKRENPDPAQAYLRFLDDPQDGPTWAAPERLKAPGFILTDAALRQYGRADWQHCDPRLMRWAAAFVELARKRGVPLYVHSAFRTREQQVKAVRDGASKAPWPRSAHCIGEAVDIVHGVYHWQLTPQEWQFLGVLGRLALDRVNAPLKKAEKLSLTWGGNDGPGDRFSWDPAHWEITDYRRRTREIEAGPMVHLTPRAILARYR</sequence>
<keyword evidence="2" id="KW-1185">Reference proteome</keyword>
<comment type="caution">
    <text evidence="1">The sequence shown here is derived from an EMBL/GenBank/DDBJ whole genome shotgun (WGS) entry which is preliminary data.</text>
</comment>
<organism evidence="1 2">
    <name type="scientific">Paenirhodobacter ferrireducens</name>
    <dbReference type="NCBI Taxonomy" id="1215032"/>
    <lineage>
        <taxon>Bacteria</taxon>
        <taxon>Pseudomonadati</taxon>
        <taxon>Pseudomonadota</taxon>
        <taxon>Alphaproteobacteria</taxon>
        <taxon>Rhodobacterales</taxon>
        <taxon>Rhodobacter group</taxon>
        <taxon>Paenirhodobacter</taxon>
    </lineage>
</organism>
<accession>A0A443LGN8</accession>
<protein>
    <recommendedName>
        <fullName evidence="3">Peptidase M15C domain-containing protein</fullName>
    </recommendedName>
</protein>